<dbReference type="AlphaFoldDB" id="A0A644YTM1"/>
<protein>
    <submittedName>
        <fullName evidence="1">Uncharacterized protein</fullName>
    </submittedName>
</protein>
<sequence length="170" mass="19701">MGGSVFYILRVHQSGGAETEVYVTRNGTERELRRDSLPLKIEDLQPVKELPWSYELTEHWSPLALLREARQVEYENWESLDYEIFDVKTDFLYRACLRDYLRTEELIGLEYSAADEVAWGADAAYRLSIDGEEMNSWLLCRNRRIVRISFDWTPTPAQMGLAGEKLMAGA</sequence>
<name>A0A644YTM1_9ZZZZ</name>
<gene>
    <name evidence="1" type="ORF">SDC9_77775</name>
</gene>
<comment type="caution">
    <text evidence="1">The sequence shown here is derived from an EMBL/GenBank/DDBJ whole genome shotgun (WGS) entry which is preliminary data.</text>
</comment>
<organism evidence="1">
    <name type="scientific">bioreactor metagenome</name>
    <dbReference type="NCBI Taxonomy" id="1076179"/>
    <lineage>
        <taxon>unclassified sequences</taxon>
        <taxon>metagenomes</taxon>
        <taxon>ecological metagenomes</taxon>
    </lineage>
</organism>
<reference evidence="1" key="1">
    <citation type="submission" date="2019-08" db="EMBL/GenBank/DDBJ databases">
        <authorList>
            <person name="Kucharzyk K."/>
            <person name="Murdoch R.W."/>
            <person name="Higgins S."/>
            <person name="Loffler F."/>
        </authorList>
    </citation>
    <scope>NUCLEOTIDE SEQUENCE</scope>
</reference>
<proteinExistence type="predicted"/>
<evidence type="ECO:0000313" key="1">
    <source>
        <dbReference type="EMBL" id="MPM31221.1"/>
    </source>
</evidence>
<accession>A0A644YTM1</accession>
<dbReference type="EMBL" id="VSSQ01006012">
    <property type="protein sequence ID" value="MPM31221.1"/>
    <property type="molecule type" value="Genomic_DNA"/>
</dbReference>